<dbReference type="PANTHER" id="PTHR42650:SF1">
    <property type="entry name" value="GUIDED ENTRY OF TAIL-ANCHORED PROTEINS FACTOR 1"/>
    <property type="match status" value="1"/>
</dbReference>
<proteinExistence type="inferred from homology"/>
<evidence type="ECO:0000256" key="5">
    <source>
        <dbReference type="ARBA" id="ARBA00022824"/>
    </source>
</evidence>
<dbReference type="GO" id="GO:0071816">
    <property type="term" value="P:tail-anchored membrane protein insertion into ER membrane"/>
    <property type="evidence" value="ECO:0007669"/>
    <property type="project" value="InterPro"/>
</dbReference>
<evidence type="ECO:0000256" key="10">
    <source>
        <dbReference type="SAM" id="Phobius"/>
    </source>
</evidence>
<evidence type="ECO:0000256" key="4">
    <source>
        <dbReference type="ARBA" id="ARBA00022692"/>
    </source>
</evidence>
<evidence type="ECO:0008006" key="14">
    <source>
        <dbReference type="Google" id="ProtNLM"/>
    </source>
</evidence>
<dbReference type="OrthoDB" id="69461at2759"/>
<dbReference type="Proteomes" id="UP000664169">
    <property type="component" value="Unassembled WGS sequence"/>
</dbReference>
<organism evidence="12 13">
    <name type="scientific">Gomphillus americanus</name>
    <dbReference type="NCBI Taxonomy" id="1940652"/>
    <lineage>
        <taxon>Eukaryota</taxon>
        <taxon>Fungi</taxon>
        <taxon>Dikarya</taxon>
        <taxon>Ascomycota</taxon>
        <taxon>Pezizomycotina</taxon>
        <taxon>Lecanoromycetes</taxon>
        <taxon>OSLEUM clade</taxon>
        <taxon>Ostropomycetidae</taxon>
        <taxon>Ostropales</taxon>
        <taxon>Graphidaceae</taxon>
        <taxon>Gomphilloideae</taxon>
        <taxon>Gomphillus</taxon>
    </lineage>
</organism>
<dbReference type="GO" id="GO:0043529">
    <property type="term" value="C:GET complex"/>
    <property type="evidence" value="ECO:0007669"/>
    <property type="project" value="InterPro"/>
</dbReference>
<keyword evidence="11" id="KW-0732">Signal</keyword>
<evidence type="ECO:0000256" key="1">
    <source>
        <dbReference type="ARBA" id="ARBA00004477"/>
    </source>
</evidence>
<dbReference type="Gene3D" id="1.10.287.660">
    <property type="entry name" value="Helix hairpin bin"/>
    <property type="match status" value="1"/>
</dbReference>
<feature type="transmembrane region" description="Helical" evidence="10">
    <location>
        <begin position="158"/>
        <end position="183"/>
    </location>
</feature>
<reference evidence="12" key="1">
    <citation type="submission" date="2021-03" db="EMBL/GenBank/DDBJ databases">
        <authorList>
            <person name="Tagirdzhanova G."/>
        </authorList>
    </citation>
    <scope>NUCLEOTIDE SEQUENCE</scope>
</reference>
<name>A0A8H3EXM2_9LECA</name>
<keyword evidence="8 9" id="KW-0472">Membrane</keyword>
<evidence type="ECO:0000256" key="11">
    <source>
        <dbReference type="SAM" id="SignalP"/>
    </source>
</evidence>
<keyword evidence="5 9" id="KW-0256">Endoplasmic reticulum</keyword>
<accession>A0A8H3EXM2</accession>
<evidence type="ECO:0000256" key="6">
    <source>
        <dbReference type="ARBA" id="ARBA00022989"/>
    </source>
</evidence>
<comment type="subcellular location">
    <subcellularLocation>
        <location evidence="1">Endoplasmic reticulum membrane</location>
        <topology evidence="1">Multi-pass membrane protein</topology>
    </subcellularLocation>
</comment>
<keyword evidence="3 9" id="KW-0813">Transport</keyword>
<evidence type="ECO:0000256" key="9">
    <source>
        <dbReference type="HAMAP-Rule" id="MF_03113"/>
    </source>
</evidence>
<evidence type="ECO:0000256" key="7">
    <source>
        <dbReference type="ARBA" id="ARBA00023054"/>
    </source>
</evidence>
<feature type="topological domain" description="Lumenal" evidence="9">
    <location>
        <begin position="1"/>
        <end position="4"/>
    </location>
</feature>
<protein>
    <recommendedName>
        <fullName evidence="14">Guided entry of tail-anchored proteins 1</fullName>
    </recommendedName>
</protein>
<dbReference type="AlphaFoldDB" id="A0A8H3EXM2"/>
<comment type="caution">
    <text evidence="9">Lacks conserved residue(s) required for the propagation of feature annotation.</text>
</comment>
<evidence type="ECO:0000256" key="8">
    <source>
        <dbReference type="ARBA" id="ARBA00023136"/>
    </source>
</evidence>
<keyword evidence="7" id="KW-0175">Coiled coil</keyword>
<sequence>MPSLLLVVFLLQLAIHLINTIGAAAVNDLLWMLYNKLPIATADSYTKVKTLRKEMIRLKTELNATSAQDQFAKWAKLQRQYDKVATEHDTKAQDMQAFRASFDRIASALRWLSTNGLRFLLQFWYSKQPLFWLEKGWVPYYIEWLLSFPKAPLGSISIQIWAGACAAVISLVSAALVSVYALLRNTRLEQPHQAKATPAAKVATEKKEL</sequence>
<evidence type="ECO:0000313" key="13">
    <source>
        <dbReference type="Proteomes" id="UP000664169"/>
    </source>
</evidence>
<dbReference type="EMBL" id="CAJPDQ010000008">
    <property type="protein sequence ID" value="CAF9913289.1"/>
    <property type="molecule type" value="Genomic_DNA"/>
</dbReference>
<dbReference type="GO" id="GO:0005789">
    <property type="term" value="C:endoplasmic reticulum membrane"/>
    <property type="evidence" value="ECO:0007669"/>
    <property type="project" value="UniProtKB-SubCell"/>
</dbReference>
<dbReference type="FunFam" id="1.10.287.660:FF:000006">
    <property type="entry name" value="Protein GET1"/>
    <property type="match status" value="1"/>
</dbReference>
<dbReference type="Pfam" id="PF04420">
    <property type="entry name" value="CHD5"/>
    <property type="match status" value="1"/>
</dbReference>
<gene>
    <name evidence="9" type="primary">GET1</name>
    <name evidence="12" type="ORF">GOMPHAMPRED_007847</name>
</gene>
<keyword evidence="4 9" id="KW-0812">Transmembrane</keyword>
<dbReference type="GO" id="GO:0043495">
    <property type="term" value="F:protein-membrane adaptor activity"/>
    <property type="evidence" value="ECO:0007669"/>
    <property type="project" value="TreeGrafter"/>
</dbReference>
<evidence type="ECO:0000256" key="3">
    <source>
        <dbReference type="ARBA" id="ARBA00022448"/>
    </source>
</evidence>
<comment type="similarity">
    <text evidence="2 9">Belongs to the WRB/GET1 family.</text>
</comment>
<dbReference type="PANTHER" id="PTHR42650">
    <property type="entry name" value="TAIL-ANCHORED PROTEIN INSERTION RECEPTOR WRB"/>
    <property type="match status" value="1"/>
</dbReference>
<keyword evidence="6 9" id="KW-1133">Transmembrane helix</keyword>
<feature type="signal peptide" evidence="11">
    <location>
        <begin position="1"/>
        <end position="25"/>
    </location>
</feature>
<comment type="caution">
    <text evidence="12">The sequence shown here is derived from an EMBL/GenBank/DDBJ whole genome shotgun (WGS) entry which is preliminary data.</text>
</comment>
<keyword evidence="13" id="KW-1185">Reference proteome</keyword>
<feature type="chain" id="PRO_5034636504" description="Guided entry of tail-anchored proteins 1" evidence="11">
    <location>
        <begin position="26"/>
        <end position="209"/>
    </location>
</feature>
<dbReference type="InterPro" id="IPR029012">
    <property type="entry name" value="Helix_hairpin_bin_sf"/>
</dbReference>
<evidence type="ECO:0000256" key="2">
    <source>
        <dbReference type="ARBA" id="ARBA00010799"/>
    </source>
</evidence>
<dbReference type="InterPro" id="IPR028945">
    <property type="entry name" value="Get1"/>
</dbReference>
<dbReference type="InterPro" id="IPR027538">
    <property type="entry name" value="Get1_fungi"/>
</dbReference>
<evidence type="ECO:0000313" key="12">
    <source>
        <dbReference type="EMBL" id="CAF9913289.1"/>
    </source>
</evidence>
<feature type="topological domain" description="Cytoplasmic" evidence="9">
    <location>
        <begin position="173"/>
        <end position="209"/>
    </location>
</feature>
<dbReference type="HAMAP" id="MF_03113">
    <property type="entry name" value="Get1"/>
    <property type="match status" value="1"/>
</dbReference>